<feature type="domain" description="Tyrosine-protein kinase ephrin type A/B receptor-like" evidence="3">
    <location>
        <begin position="467"/>
        <end position="509"/>
    </location>
</feature>
<dbReference type="PANTHER" id="PTHR46967:SF1">
    <property type="entry name" value="KERATIN-ASSOCIATED PROTEIN 16-1-LIKE"/>
    <property type="match status" value="1"/>
</dbReference>
<keyword evidence="2" id="KW-0732">Signal</keyword>
<dbReference type="AlphaFoldDB" id="A0A6A3YYP1"/>
<comment type="caution">
    <text evidence="4">The sequence shown here is derived from an EMBL/GenBank/DDBJ whole genome shotgun (WGS) entry which is preliminary data.</text>
</comment>
<dbReference type="SUPFAM" id="SSF52058">
    <property type="entry name" value="L domain-like"/>
    <property type="match status" value="1"/>
</dbReference>
<dbReference type="EMBL" id="QXGD01000717">
    <property type="protein sequence ID" value="KAE9227374.1"/>
    <property type="molecule type" value="Genomic_DNA"/>
</dbReference>
<name>A0A6A3YYP1_9STRA</name>
<evidence type="ECO:0000259" key="3">
    <source>
        <dbReference type="Pfam" id="PF07699"/>
    </source>
</evidence>
<feature type="domain" description="Tyrosine-protein kinase ephrin type A/B receptor-like" evidence="3">
    <location>
        <begin position="951"/>
        <end position="983"/>
    </location>
</feature>
<accession>A0A6A3YYP1</accession>
<dbReference type="InterPro" id="IPR001611">
    <property type="entry name" value="Leu-rich_rpt"/>
</dbReference>
<evidence type="ECO:0000256" key="1">
    <source>
        <dbReference type="SAM" id="Phobius"/>
    </source>
</evidence>
<feature type="domain" description="Tyrosine-protein kinase ephrin type A/B receptor-like" evidence="3">
    <location>
        <begin position="597"/>
        <end position="640"/>
    </location>
</feature>
<feature type="transmembrane region" description="Helical" evidence="1">
    <location>
        <begin position="1013"/>
        <end position="1036"/>
    </location>
</feature>
<feature type="domain" description="Tyrosine-protein kinase ephrin type A/B receptor-like" evidence="3">
    <location>
        <begin position="550"/>
        <end position="582"/>
    </location>
</feature>
<evidence type="ECO:0000313" key="5">
    <source>
        <dbReference type="Proteomes" id="UP000440367"/>
    </source>
</evidence>
<feature type="signal peptide" evidence="2">
    <location>
        <begin position="1"/>
        <end position="19"/>
    </location>
</feature>
<gene>
    <name evidence="4" type="ORF">PF002_g13840</name>
</gene>
<evidence type="ECO:0000313" key="4">
    <source>
        <dbReference type="EMBL" id="KAE9227374.1"/>
    </source>
</evidence>
<keyword evidence="1" id="KW-0812">Transmembrane</keyword>
<evidence type="ECO:0000256" key="2">
    <source>
        <dbReference type="SAM" id="SignalP"/>
    </source>
</evidence>
<reference evidence="4 5" key="1">
    <citation type="submission" date="2018-08" db="EMBL/GenBank/DDBJ databases">
        <title>Genomic investigation of the strawberry pathogen Phytophthora fragariae indicates pathogenicity is determined by transcriptional variation in three key races.</title>
        <authorList>
            <person name="Adams T.M."/>
            <person name="Armitage A.D."/>
            <person name="Sobczyk M.K."/>
            <person name="Bates H.J."/>
            <person name="Dunwell J.M."/>
            <person name="Nellist C.F."/>
            <person name="Harrison R.J."/>
        </authorList>
    </citation>
    <scope>NUCLEOTIDE SEQUENCE [LARGE SCALE GENOMIC DNA]</scope>
    <source>
        <strain evidence="4 5">BC-1</strain>
    </source>
</reference>
<protein>
    <recommendedName>
        <fullName evidence="3">Tyrosine-protein kinase ephrin type A/B receptor-like domain-containing protein</fullName>
    </recommendedName>
</protein>
<feature type="chain" id="PRO_5025492376" description="Tyrosine-protein kinase ephrin type A/B receptor-like domain-containing protein" evidence="2">
    <location>
        <begin position="20"/>
        <end position="1097"/>
    </location>
</feature>
<organism evidence="4 5">
    <name type="scientific">Phytophthora fragariae</name>
    <dbReference type="NCBI Taxonomy" id="53985"/>
    <lineage>
        <taxon>Eukaryota</taxon>
        <taxon>Sar</taxon>
        <taxon>Stramenopiles</taxon>
        <taxon>Oomycota</taxon>
        <taxon>Peronosporomycetes</taxon>
        <taxon>Peronosporales</taxon>
        <taxon>Peronosporaceae</taxon>
        <taxon>Phytophthora</taxon>
    </lineage>
</organism>
<sequence length="1097" mass="116736">MLAMRLLVIIALWVVQVCASDGIMDMLASFIDLEGLAEQAASEGGAATKPVDTTYPLASEEMNALMQMYRDCRTLQSAAMRTWCTGSDVDSVEAERDNAASCPQGVLTHPCSGRVLHANRSASEDEIEFLWPWEGLRCDAFTDPTTVTHIYLPSEGLKCELAELDLSVMVSLEQLDLSGNQLHGAFPAWLGEMTLLRLLNLQGNRLSGDIPPSFAGNDALELVNLSGNNLTASSLGFFDAFHRLQHLDLSTNKIVLEVAKGVVASEFLRTINLSHNALYGNLPELPRFQYLVSFDLSSNFFTGELPQHLSLWGREDPHDPDENSVLTILNVSNNLFTGDLPTILNQSSLRQFDVHNNNFSGFLPQFPPSLLEHVKPADFGGNDFLCPIPPALLPSSLTCICGNGYTTKSSRVTAANSSGDSRQDPMPANEAAEFCVPCPEGSYTNASTNQKCTLCSSGSAPSLSSSRTADHCTLCLPGTFTNESGSHSCTPCPPGTISTDIGATSCDLCDPGEFTAGQGSSRCAVCPVGTFSDFMGATVCSPCPAGSYGVTEGEAECLLCSKGTYQDVVGSVECKACPVGYIAPAVGHVKCTPCSPGSFYDMESKTCVLCRPGTFTGASAQTEWSNCGNGTVAESAGSTKCIAIASPGWGYESSEAAAVAVKCGAGTFNDGTRRTCQPCPPGTFAAATGAQMCSPCEKGSFAAIEGSSKCENSPAGSFTSNKSATRAELCPPNHIAATEGLSVCTQCQPPSFSFLTGGVECIFAKPGEVYERVEWPRVLLELAVTGKREIVDESLEIVFQTWRDTLTSHTASSYQLHVLQVVQSITSTTSTHILVAVETITPTKVSADKKIPGKVENAVKDAENALDDLLDELNASIYGNESHNSEEGQILDLITSRSFQNSLVRQLDHLNLFDGALTSDMVNLTVLDPAFTSTRAVACTPGTFFTLTEDSNQTDRECRPCVPGSFSASSGSLKCEPCPRGTFSALEGQAKCESCPVGSDSAPGALSCVSCSWFTYACNGFWTDLVVAVCVVAALLRTICKKARKWSAGDPEERELDESVALMAAVRTHGRTLDQVQYEPMGEVSAETMFGHGTLNM</sequence>
<dbReference type="InterPro" id="IPR009030">
    <property type="entry name" value="Growth_fac_rcpt_cys_sf"/>
</dbReference>
<dbReference type="Pfam" id="PF07699">
    <property type="entry name" value="Ephrin_rec_like"/>
    <property type="match status" value="5"/>
</dbReference>
<dbReference type="Proteomes" id="UP000440367">
    <property type="component" value="Unassembled WGS sequence"/>
</dbReference>
<keyword evidence="1" id="KW-1133">Transmembrane helix</keyword>
<dbReference type="Gene3D" id="3.80.10.10">
    <property type="entry name" value="Ribonuclease Inhibitor"/>
    <property type="match status" value="2"/>
</dbReference>
<dbReference type="PANTHER" id="PTHR46967">
    <property type="entry name" value="INSULIN-LIKE GROWTH FACTOR BINDING PROTEIN,N-TERMINAL"/>
    <property type="match status" value="1"/>
</dbReference>
<dbReference type="Gene3D" id="2.10.50.10">
    <property type="entry name" value="Tumor Necrosis Factor Receptor, subunit A, domain 2"/>
    <property type="match status" value="5"/>
</dbReference>
<dbReference type="SUPFAM" id="SSF57184">
    <property type="entry name" value="Growth factor receptor domain"/>
    <property type="match status" value="3"/>
</dbReference>
<dbReference type="InterPro" id="IPR011641">
    <property type="entry name" value="Tyr-kin_ephrin_A/B_rcpt-like"/>
</dbReference>
<feature type="domain" description="Tyrosine-protein kinase ephrin type A/B receptor-like" evidence="3">
    <location>
        <begin position="682"/>
        <end position="730"/>
    </location>
</feature>
<proteinExistence type="predicted"/>
<dbReference type="SMART" id="SM01411">
    <property type="entry name" value="Ephrin_rec_like"/>
    <property type="match status" value="8"/>
</dbReference>
<dbReference type="InterPro" id="IPR032675">
    <property type="entry name" value="LRR_dom_sf"/>
</dbReference>
<dbReference type="Pfam" id="PF00560">
    <property type="entry name" value="LRR_1"/>
    <property type="match status" value="2"/>
</dbReference>
<keyword evidence="1" id="KW-0472">Membrane</keyword>